<dbReference type="InterPro" id="IPR003611">
    <property type="entry name" value="NUMOD3"/>
</dbReference>
<evidence type="ECO:0000256" key="1">
    <source>
        <dbReference type="SAM" id="MobiDB-lite"/>
    </source>
</evidence>
<evidence type="ECO:0000313" key="4">
    <source>
        <dbReference type="Proteomes" id="UP000221359"/>
    </source>
</evidence>
<gene>
    <name evidence="3" type="ORF">GMA2_67</name>
</gene>
<dbReference type="EMBL" id="KR063281">
    <property type="protein sequence ID" value="AKJ72605.1"/>
    <property type="molecule type" value="Genomic_DNA"/>
</dbReference>
<feature type="domain" description="Nuclease associated modular" evidence="2">
    <location>
        <begin position="122"/>
        <end position="138"/>
    </location>
</feature>
<accession>A0A0K0N6Z3</accession>
<evidence type="ECO:0000313" key="3">
    <source>
        <dbReference type="EMBL" id="AKJ72605.1"/>
    </source>
</evidence>
<feature type="domain" description="Nuclease associated modular" evidence="2">
    <location>
        <begin position="139"/>
        <end position="155"/>
    </location>
</feature>
<feature type="domain" description="Nuclease associated modular" evidence="2">
    <location>
        <begin position="83"/>
        <end position="99"/>
    </location>
</feature>
<sequence>MAHTGHRTPLYDWMRKHSRVYVVVVEDCEDAESLDLAEVKWIAILRNRDGLLNVLDGGQGSRGYRWTDEQKAALSATMRGKMTGKKFSKEHKEKLSQAAKNRPRRQHTEESKARMREAKRTAGWRPSEEQKQHLREVNTGKQHSTATKALLSEKAKARGKTKDHQDSISKAVRRRARCDICSMESNVTALGRHKTATGHSWTRLDD</sequence>
<name>A0A0K0N6Z3_9CAUD</name>
<feature type="region of interest" description="Disordered" evidence="1">
    <location>
        <begin position="75"/>
        <end position="146"/>
    </location>
</feature>
<feature type="compositionally biased region" description="Basic and acidic residues" evidence="1">
    <location>
        <begin position="106"/>
        <end position="138"/>
    </location>
</feature>
<feature type="domain" description="Nuclease associated modular" evidence="2">
    <location>
        <begin position="62"/>
        <end position="78"/>
    </location>
</feature>
<keyword evidence="4" id="KW-1185">Reference proteome</keyword>
<proteinExistence type="predicted"/>
<evidence type="ECO:0000259" key="2">
    <source>
        <dbReference type="SMART" id="SM00496"/>
    </source>
</evidence>
<organism evidence="3 4">
    <name type="scientific">Gordonia phage GMA2</name>
    <dbReference type="NCBI Taxonomy" id="1647283"/>
    <lineage>
        <taxon>Viruses</taxon>
        <taxon>Duplodnaviria</taxon>
        <taxon>Heunggongvirae</taxon>
        <taxon>Uroviricota</taxon>
        <taxon>Caudoviricetes</taxon>
        <taxon>Gimaduovirus</taxon>
        <taxon>Gimaduovirus GMA2</taxon>
    </lineage>
</organism>
<dbReference type="SMART" id="SM00496">
    <property type="entry name" value="IENR2"/>
    <property type="match status" value="5"/>
</dbReference>
<dbReference type="Proteomes" id="UP000221359">
    <property type="component" value="Segment"/>
</dbReference>
<feature type="domain" description="Nuclease associated modular" evidence="2">
    <location>
        <begin position="103"/>
        <end position="119"/>
    </location>
</feature>
<dbReference type="Pfam" id="PF07460">
    <property type="entry name" value="NUMOD3"/>
    <property type="match status" value="1"/>
</dbReference>
<dbReference type="GO" id="GO:0003677">
    <property type="term" value="F:DNA binding"/>
    <property type="evidence" value="ECO:0007669"/>
    <property type="project" value="InterPro"/>
</dbReference>
<protein>
    <recommendedName>
        <fullName evidence="2">Nuclease associated modular domain-containing protein</fullName>
    </recommendedName>
</protein>
<reference evidence="3 4" key="1">
    <citation type="journal article" date="2015" name="PLoS ONE">
        <title>Lysis to Kill: Evaluation of the Lytic Abilities, and Genomics of Nine Bacteriophages Infective for Gordonia spp. and Their Potential Use in Activated Sludge Foam Biocontrol.</title>
        <authorList>
            <person name="Dyson Z.A."/>
            <person name="Tucci J."/>
            <person name="Seviour R.J."/>
            <person name="Petrovski S."/>
        </authorList>
    </citation>
    <scope>NUCLEOTIDE SEQUENCE [LARGE SCALE GENOMIC DNA]</scope>
</reference>